<protein>
    <recommendedName>
        <fullName evidence="2">Ice-binding protein C-terminal domain-containing protein</fullName>
    </recommendedName>
</protein>
<keyword evidence="1" id="KW-0812">Transmembrane</keyword>
<dbReference type="EMBL" id="QFXE01000011">
    <property type="protein sequence ID" value="RDH85842.1"/>
    <property type="molecule type" value="Genomic_DNA"/>
</dbReference>
<dbReference type="Proteomes" id="UP000254771">
    <property type="component" value="Unassembled WGS sequence"/>
</dbReference>
<proteinExistence type="predicted"/>
<evidence type="ECO:0000313" key="3">
    <source>
        <dbReference type="EMBL" id="RDH85842.1"/>
    </source>
</evidence>
<evidence type="ECO:0000259" key="2">
    <source>
        <dbReference type="Pfam" id="PF07589"/>
    </source>
</evidence>
<evidence type="ECO:0000256" key="1">
    <source>
        <dbReference type="SAM" id="Phobius"/>
    </source>
</evidence>
<sequence>MKLSQTMYGIVLTLGLQGGAYAGAVTWDFTGTSACDESLSTGGVSTDAVNCTTSGETLILNAFAQVKNPDGSFSPTFNNAKLTRNSDNGLGVNKEVSDSSAQIDNQDNIDLILFDFDFFLEDLTIEFGSVSSSDLFSLWLGSGLDALYADAGNGIDSFTDLNFVTLESIAGFTKTTGQISLSNPFSLSGLSGVDQMIIAPAIGQTDDKFRIKQVSVVPEPSSLFLFFAGLFLLTAFSSRRKMVGQRFSPRLK</sequence>
<dbReference type="InterPro" id="IPR013424">
    <property type="entry name" value="Ice-binding_C"/>
</dbReference>
<feature type="transmembrane region" description="Helical" evidence="1">
    <location>
        <begin position="221"/>
        <end position="238"/>
    </location>
</feature>
<accession>A0A370DLQ5</accession>
<comment type="caution">
    <text evidence="3">The sequence shown here is derived from an EMBL/GenBank/DDBJ whole genome shotgun (WGS) entry which is preliminary data.</text>
</comment>
<keyword evidence="4" id="KW-1185">Reference proteome</keyword>
<evidence type="ECO:0000313" key="4">
    <source>
        <dbReference type="Proteomes" id="UP000254771"/>
    </source>
</evidence>
<organism evidence="3 4">
    <name type="scientific">endosymbiont of Escarpia spicata</name>
    <dbReference type="NCBI Taxonomy" id="2200908"/>
    <lineage>
        <taxon>Bacteria</taxon>
        <taxon>Pseudomonadati</taxon>
        <taxon>Pseudomonadota</taxon>
        <taxon>Gammaproteobacteria</taxon>
        <taxon>sulfur-oxidizing symbionts</taxon>
    </lineage>
</organism>
<name>A0A370DLQ5_9GAMM</name>
<dbReference type="AlphaFoldDB" id="A0A370DLQ5"/>
<keyword evidence="1" id="KW-0472">Membrane</keyword>
<keyword evidence="1" id="KW-1133">Transmembrane helix</keyword>
<dbReference type="Pfam" id="PF07589">
    <property type="entry name" value="PEP-CTERM"/>
    <property type="match status" value="1"/>
</dbReference>
<dbReference type="NCBIfam" id="TIGR02595">
    <property type="entry name" value="PEP_CTERM"/>
    <property type="match status" value="1"/>
</dbReference>
<gene>
    <name evidence="3" type="ORF">DIZ78_09635</name>
</gene>
<feature type="domain" description="Ice-binding protein C-terminal" evidence="2">
    <location>
        <begin position="217"/>
        <end position="240"/>
    </location>
</feature>
<reference evidence="3 4" key="1">
    <citation type="journal article" date="2018" name="ISME J.">
        <title>Endosymbiont genomes yield clues of tubeworm success.</title>
        <authorList>
            <person name="Li Y."/>
            <person name="Liles M.R."/>
            <person name="Halanych K.M."/>
        </authorList>
    </citation>
    <scope>NUCLEOTIDE SEQUENCE [LARGE SCALE GENOMIC DNA]</scope>
    <source>
        <strain evidence="3">A1462</strain>
    </source>
</reference>